<dbReference type="UniPathway" id="UPA00659"/>
<dbReference type="InterPro" id="IPR029045">
    <property type="entry name" value="ClpP/crotonase-like_dom_sf"/>
</dbReference>
<dbReference type="Gene3D" id="1.10.1040.50">
    <property type="match status" value="1"/>
</dbReference>
<accession>A0A6G6YBM3</accession>
<dbReference type="SUPFAM" id="SSF48179">
    <property type="entry name" value="6-phosphogluconate dehydrogenase C-terminal domain-like"/>
    <property type="match status" value="2"/>
</dbReference>
<evidence type="ECO:0000313" key="18">
    <source>
        <dbReference type="EMBL" id="QIG81983.1"/>
    </source>
</evidence>
<keyword evidence="13" id="KW-0511">Multifunctional enzyme</keyword>
<keyword evidence="6" id="KW-0442">Lipid degradation</keyword>
<dbReference type="GO" id="GO:0003857">
    <property type="term" value="F:(3S)-3-hydroxyacyl-CoA dehydrogenase (NAD+) activity"/>
    <property type="evidence" value="ECO:0007669"/>
    <property type="project" value="UniProtKB-EC"/>
</dbReference>
<evidence type="ECO:0000259" key="16">
    <source>
        <dbReference type="Pfam" id="PF00725"/>
    </source>
</evidence>
<dbReference type="AlphaFoldDB" id="A0A6G6YBM3"/>
<protein>
    <submittedName>
        <fullName evidence="18">3-hydroxyacyl-CoA dehydrogenase</fullName>
    </submittedName>
</protein>
<evidence type="ECO:0000256" key="10">
    <source>
        <dbReference type="ARBA" id="ARBA00023140"/>
    </source>
</evidence>
<evidence type="ECO:0000256" key="5">
    <source>
        <dbReference type="ARBA" id="ARBA00022832"/>
    </source>
</evidence>
<dbReference type="Pfam" id="PF00378">
    <property type="entry name" value="ECH_1"/>
    <property type="match status" value="1"/>
</dbReference>
<gene>
    <name evidence="18" type="ORF">G5C33_15565</name>
</gene>
<proteinExistence type="inferred from homology"/>
<dbReference type="SUPFAM" id="SSF51735">
    <property type="entry name" value="NAD(P)-binding Rossmann-fold domains"/>
    <property type="match status" value="1"/>
</dbReference>
<keyword evidence="5" id="KW-0276">Fatty acid metabolism</keyword>
<dbReference type="RefSeq" id="WP_165328893.1">
    <property type="nucleotide sequence ID" value="NZ_CP049109.1"/>
</dbReference>
<dbReference type="GO" id="GO:0070403">
    <property type="term" value="F:NAD+ binding"/>
    <property type="evidence" value="ECO:0007669"/>
    <property type="project" value="InterPro"/>
</dbReference>
<organism evidence="18 19">
    <name type="scientific">Stakelama tenebrarum</name>
    <dbReference type="NCBI Taxonomy" id="2711215"/>
    <lineage>
        <taxon>Bacteria</taxon>
        <taxon>Pseudomonadati</taxon>
        <taxon>Pseudomonadota</taxon>
        <taxon>Alphaproteobacteria</taxon>
        <taxon>Sphingomonadales</taxon>
        <taxon>Sphingomonadaceae</taxon>
        <taxon>Stakelama</taxon>
    </lineage>
</organism>
<dbReference type="InterPro" id="IPR006108">
    <property type="entry name" value="3HC_DH_C"/>
</dbReference>
<dbReference type="FunFam" id="1.10.1040.50:FF:000006">
    <property type="entry name" value="Peroxisomal bifunctional enzyme"/>
    <property type="match status" value="1"/>
</dbReference>
<dbReference type="CDD" id="cd06558">
    <property type="entry name" value="crotonase-like"/>
    <property type="match status" value="1"/>
</dbReference>
<dbReference type="EMBL" id="CP049109">
    <property type="protein sequence ID" value="QIG81983.1"/>
    <property type="molecule type" value="Genomic_DNA"/>
</dbReference>
<dbReference type="InterPro" id="IPR008927">
    <property type="entry name" value="6-PGluconate_DH-like_C_sf"/>
</dbReference>
<evidence type="ECO:0000256" key="4">
    <source>
        <dbReference type="ARBA" id="ARBA00011245"/>
    </source>
</evidence>
<evidence type="ECO:0000256" key="6">
    <source>
        <dbReference type="ARBA" id="ARBA00022963"/>
    </source>
</evidence>
<dbReference type="InterPro" id="IPR001753">
    <property type="entry name" value="Enoyl-CoA_hydra/iso"/>
</dbReference>
<evidence type="ECO:0000256" key="3">
    <source>
        <dbReference type="ARBA" id="ARBA00008750"/>
    </source>
</evidence>
<sequence length="686" mass="73365">MNAVTTLTVEDGVAVVTIDSPPVNALSAPVREGLKAAFAQAEGDDAVRAIVLACAGRTFIAGADIREFDSELVGPHLHDVQAVIEASTKPTVAAIHGTALGGGLEVALCCHFRVAVPSARVGLPEVALGLLPGAGGTQRLPRLAGVPAALDMMVGGRPIRADKACELGIIDKIVPEGELLAEAVSYARKAADAGTKLVRVRDRSEGLAQDTGPEVFAEFRKKHARAFHGFKAPANIVKAVEAAVALPFDEGFKREGELFEELVHSNESKAQRYQFFAERETAKIPDIPKDMPHIPVKSVGVIGAGTMGGGIAMNFLNIGLPVTIVEAKQEVLDRGVATIRKNYQITVDKGRMTAEQLDERMGLLKPSLAMDDLAQVDLIIEAVFEKLELKQEIFGKLDGIARPDAILASNTSFLDVDAIAAATQRPETVVGMHFFSPANVMKLLEVVRGEKSSDSVVATAMAVGRRIGKVAVLSRVCDGFIANRMMAPRMEAAQALILEGPMPSQVDKAMVAYGFPMGPFAMLDLVGLDVIGWDAATSSSSTVTEVLCEMGRWGQKKSGGFYDYDEKRRPSPSPVADQVVRDFQAKSGKQHREFSEREIVERLLFPVVNEGAKLLDEGIAIRASDVDVALVYGYGWPVFTGGPLFWADIVGLDRVIAGLEAAGHEPAPLLERIAADGRKLHQYQVA</sequence>
<dbReference type="SUPFAM" id="SSF52096">
    <property type="entry name" value="ClpP/crotonase"/>
    <property type="match status" value="1"/>
</dbReference>
<keyword evidence="19" id="KW-1185">Reference proteome</keyword>
<dbReference type="PANTHER" id="PTHR23309">
    <property type="entry name" value="3-HYDROXYACYL-COA DEHYROGENASE"/>
    <property type="match status" value="1"/>
</dbReference>
<comment type="pathway">
    <text evidence="2">Lipid metabolism; fatty acid beta-oxidation.</text>
</comment>
<dbReference type="GO" id="GO:0016853">
    <property type="term" value="F:isomerase activity"/>
    <property type="evidence" value="ECO:0007669"/>
    <property type="project" value="UniProtKB-KW"/>
</dbReference>
<keyword evidence="12" id="KW-0456">Lyase</keyword>
<dbReference type="KEGG" id="spzr:G5C33_15565"/>
<evidence type="ECO:0000313" key="19">
    <source>
        <dbReference type="Proteomes" id="UP000501568"/>
    </source>
</evidence>
<dbReference type="Gene3D" id="3.90.226.10">
    <property type="entry name" value="2-enoyl-CoA Hydratase, Chain A, domain 1"/>
    <property type="match status" value="1"/>
</dbReference>
<dbReference type="PANTHER" id="PTHR23309:SF49">
    <property type="entry name" value="PEROXISOMAL BIFUNCTIONAL ENZYME"/>
    <property type="match status" value="1"/>
</dbReference>
<dbReference type="Proteomes" id="UP000501568">
    <property type="component" value="Chromosome"/>
</dbReference>
<keyword evidence="7" id="KW-0560">Oxidoreductase</keyword>
<dbReference type="GO" id="GO:0006635">
    <property type="term" value="P:fatty acid beta-oxidation"/>
    <property type="evidence" value="ECO:0007669"/>
    <property type="project" value="UniProtKB-UniPathway"/>
</dbReference>
<evidence type="ECO:0000259" key="17">
    <source>
        <dbReference type="Pfam" id="PF02737"/>
    </source>
</evidence>
<evidence type="ECO:0000256" key="1">
    <source>
        <dbReference type="ARBA" id="ARBA00004275"/>
    </source>
</evidence>
<feature type="domain" description="3-hydroxyacyl-CoA dehydrogenase C-terminal" evidence="16">
    <location>
        <begin position="479"/>
        <end position="564"/>
    </location>
</feature>
<evidence type="ECO:0000256" key="2">
    <source>
        <dbReference type="ARBA" id="ARBA00005005"/>
    </source>
</evidence>
<comment type="subunit">
    <text evidence="4">Monomer.</text>
</comment>
<dbReference type="Gene3D" id="3.40.50.720">
    <property type="entry name" value="NAD(P)-binding Rossmann-like Domain"/>
    <property type="match status" value="1"/>
</dbReference>
<name>A0A6G6YBM3_9SPHN</name>
<dbReference type="InterPro" id="IPR036291">
    <property type="entry name" value="NAD(P)-bd_dom_sf"/>
</dbReference>
<comment type="catalytic activity">
    <reaction evidence="14">
        <text>a (3S)-3-hydroxyacyl-CoA + NAD(+) = a 3-oxoacyl-CoA + NADH + H(+)</text>
        <dbReference type="Rhea" id="RHEA:22432"/>
        <dbReference type="ChEBI" id="CHEBI:15378"/>
        <dbReference type="ChEBI" id="CHEBI:57318"/>
        <dbReference type="ChEBI" id="CHEBI:57540"/>
        <dbReference type="ChEBI" id="CHEBI:57945"/>
        <dbReference type="ChEBI" id="CHEBI:90726"/>
        <dbReference type="EC" id="1.1.1.35"/>
    </reaction>
</comment>
<reference evidence="18 19" key="1">
    <citation type="submission" date="2020-02" db="EMBL/GenBank/DDBJ databases">
        <authorList>
            <person name="Zheng R.K."/>
            <person name="Sun C.M."/>
        </authorList>
    </citation>
    <scope>NUCLEOTIDE SEQUENCE [LARGE SCALE GENOMIC DNA]</scope>
    <source>
        <strain evidence="19">zrk23</strain>
    </source>
</reference>
<feature type="domain" description="3-hydroxyacyl-CoA dehydrogenase C-terminal" evidence="16">
    <location>
        <begin position="599"/>
        <end position="661"/>
    </location>
</feature>
<keyword evidence="10" id="KW-0576">Peroxisome</keyword>
<keyword evidence="8" id="KW-0520">NAD</keyword>
<comment type="similarity">
    <text evidence="3">In the N-terminal section; belongs to the enoyl-CoA hydratase/isomerase family.</text>
</comment>
<dbReference type="Pfam" id="PF00725">
    <property type="entry name" value="3HCDH"/>
    <property type="match status" value="2"/>
</dbReference>
<evidence type="ECO:0000256" key="12">
    <source>
        <dbReference type="ARBA" id="ARBA00023239"/>
    </source>
</evidence>
<dbReference type="InterPro" id="IPR006176">
    <property type="entry name" value="3-OHacyl-CoA_DH_NAD-bd"/>
</dbReference>
<dbReference type="Pfam" id="PF02737">
    <property type="entry name" value="3HCDH_N"/>
    <property type="match status" value="1"/>
</dbReference>
<evidence type="ECO:0000256" key="11">
    <source>
        <dbReference type="ARBA" id="ARBA00023235"/>
    </source>
</evidence>
<dbReference type="GO" id="GO:0004300">
    <property type="term" value="F:enoyl-CoA hydratase activity"/>
    <property type="evidence" value="ECO:0007669"/>
    <property type="project" value="UniProtKB-ARBA"/>
</dbReference>
<evidence type="ECO:0000256" key="9">
    <source>
        <dbReference type="ARBA" id="ARBA00023098"/>
    </source>
</evidence>
<keyword evidence="9" id="KW-0443">Lipid metabolism</keyword>
<evidence type="ECO:0000256" key="14">
    <source>
        <dbReference type="ARBA" id="ARBA00049556"/>
    </source>
</evidence>
<evidence type="ECO:0000256" key="13">
    <source>
        <dbReference type="ARBA" id="ARBA00023268"/>
    </source>
</evidence>
<dbReference type="FunFam" id="3.40.50.720:FF:000009">
    <property type="entry name" value="Fatty oxidation complex, alpha subunit"/>
    <property type="match status" value="1"/>
</dbReference>
<evidence type="ECO:0000256" key="8">
    <source>
        <dbReference type="ARBA" id="ARBA00023027"/>
    </source>
</evidence>
<evidence type="ECO:0000256" key="7">
    <source>
        <dbReference type="ARBA" id="ARBA00023002"/>
    </source>
</evidence>
<evidence type="ECO:0000256" key="15">
    <source>
        <dbReference type="RuleBase" id="RU003707"/>
    </source>
</evidence>
<comment type="similarity">
    <text evidence="15">Belongs to the enoyl-CoA hydratase/isomerase family.</text>
</comment>
<dbReference type="PROSITE" id="PS00166">
    <property type="entry name" value="ENOYL_COA_HYDRATASE"/>
    <property type="match status" value="1"/>
</dbReference>
<dbReference type="InterPro" id="IPR018376">
    <property type="entry name" value="Enoyl-CoA_hyd/isom_CS"/>
</dbReference>
<keyword evidence="11" id="KW-0413">Isomerase</keyword>
<comment type="subcellular location">
    <subcellularLocation>
        <location evidence="1">Peroxisome</location>
    </subcellularLocation>
</comment>
<feature type="domain" description="3-hydroxyacyl-CoA dehydrogenase NAD binding" evidence="17">
    <location>
        <begin position="299"/>
        <end position="473"/>
    </location>
</feature>